<gene>
    <name evidence="3" type="ORF">XM38_005230</name>
</gene>
<dbReference type="Gene3D" id="3.30.420.610">
    <property type="entry name" value="LOTUS domain-like"/>
    <property type="match status" value="2"/>
</dbReference>
<organism evidence="3 4">
    <name type="scientific">Halomicronema hongdechloris C2206</name>
    <dbReference type="NCBI Taxonomy" id="1641165"/>
    <lineage>
        <taxon>Bacteria</taxon>
        <taxon>Bacillati</taxon>
        <taxon>Cyanobacteriota</taxon>
        <taxon>Cyanophyceae</taxon>
        <taxon>Nodosilineales</taxon>
        <taxon>Nodosilineaceae</taxon>
        <taxon>Halomicronema</taxon>
    </lineage>
</organism>
<reference evidence="3 4" key="1">
    <citation type="journal article" date="2016" name="Biochim. Biophys. Acta">
        <title>Characterization of red-shifted phycobilisomes isolated from the chlorophyll f-containing cyanobacterium Halomicronema hongdechloris.</title>
        <authorList>
            <person name="Li Y."/>
            <person name="Lin Y."/>
            <person name="Garvey C.J."/>
            <person name="Birch D."/>
            <person name="Corkery R.W."/>
            <person name="Loughlin P.C."/>
            <person name="Scheer H."/>
            <person name="Willows R.D."/>
            <person name="Chen M."/>
        </authorList>
    </citation>
    <scope>NUCLEOTIDE SEQUENCE [LARGE SCALE GENOMIC DNA]</scope>
    <source>
        <strain evidence="3 4">C2206</strain>
    </source>
</reference>
<evidence type="ECO:0000259" key="2">
    <source>
        <dbReference type="PROSITE" id="PS51644"/>
    </source>
</evidence>
<feature type="region of interest" description="Disordered" evidence="1">
    <location>
        <begin position="22"/>
        <end position="58"/>
    </location>
</feature>
<dbReference type="Pfam" id="PF12872">
    <property type="entry name" value="OST-HTH"/>
    <property type="match status" value="2"/>
</dbReference>
<dbReference type="Pfam" id="PF12873">
    <property type="entry name" value="DUF3825"/>
    <property type="match status" value="1"/>
</dbReference>
<dbReference type="EMBL" id="CP021983">
    <property type="protein sequence ID" value="ASC69596.1"/>
    <property type="molecule type" value="Genomic_DNA"/>
</dbReference>
<dbReference type="Proteomes" id="UP000191901">
    <property type="component" value="Chromosome"/>
</dbReference>
<dbReference type="InterPro" id="IPR025605">
    <property type="entry name" value="OST-HTH/LOTUS_dom"/>
</dbReference>
<evidence type="ECO:0000313" key="3">
    <source>
        <dbReference type="EMBL" id="ASC69596.1"/>
    </source>
</evidence>
<dbReference type="AlphaFoldDB" id="A0A1Z3HH26"/>
<accession>A0A1Z3HH26</accession>
<dbReference type="InterPro" id="IPR024437">
    <property type="entry name" value="DUF3825"/>
</dbReference>
<sequence length="561" mass="64161">MISLLKRLLNWIKTLLGLNRSERRSSGPNRLPKPHPKTSQHAGGNDVNSQSTSSPATDISFPAKLRRTLYQSFYALDRGDDWIDLAPLGNAIKQQDPTFSVAQYNYGRLSELLEAAADLVELDRPNNRARLRNPANIKAFLIKAFSDISSNDGWIHLASVGHQVNQLNPEFSASKYGFRKFREFIESCSDLIDLKKDDSVYPSRYYVRLRQPKTPPKVPGKSSESTKLPSPRRPKPKSRQPDIVRLLSYAFFPNLEDAYHQLADLALPEKWYFGSVPPRGFRYPILRNYLDYTFIRLQYENKVTTSPKGDYSAFNTGLVDRKYEFIYALFGRDTYGRPQDWYLINFCILGEGREGKTLAAEFGVLPSANYFNQPADIFYDSHAGAPQVDWRHIIQDNSDRLPLKFLQDNCPQGFVPQDVRNVSSEAKAHYRQQFSDALSADPQAYRTIVSRCESALHFALLKTQLNYRTAIPYYNPRKNRLQLMLPLSLMRDDAVDCALVVERESSADPYIGHTILPLIWAYKNARLIGRLEEPWLRTSLISGSEDATFDTDTDLDDEEDD</sequence>
<dbReference type="STRING" id="1641165.XM38_05235"/>
<dbReference type="CDD" id="cd10146">
    <property type="entry name" value="LabA_like_C"/>
    <property type="match status" value="2"/>
</dbReference>
<dbReference type="RefSeq" id="WP_088429000.1">
    <property type="nucleotide sequence ID" value="NZ_CP021983.2"/>
</dbReference>
<keyword evidence="4" id="KW-1185">Reference proteome</keyword>
<name>A0A1Z3HH26_9CYAN</name>
<dbReference type="PROSITE" id="PS51644">
    <property type="entry name" value="HTH_OST"/>
    <property type="match status" value="1"/>
</dbReference>
<evidence type="ECO:0000313" key="4">
    <source>
        <dbReference type="Proteomes" id="UP000191901"/>
    </source>
</evidence>
<evidence type="ECO:0000256" key="1">
    <source>
        <dbReference type="SAM" id="MobiDB-lite"/>
    </source>
</evidence>
<proteinExistence type="predicted"/>
<dbReference type="InterPro" id="IPR041966">
    <property type="entry name" value="LOTUS-like"/>
</dbReference>
<protein>
    <recommendedName>
        <fullName evidence="2">HTH OST-type domain-containing protein</fullName>
    </recommendedName>
</protein>
<dbReference type="PANTHER" id="PTHR35811:SF1">
    <property type="entry name" value="HTH OST-TYPE DOMAIN-CONTAINING PROTEIN"/>
    <property type="match status" value="1"/>
</dbReference>
<feature type="compositionally biased region" description="Polar residues" evidence="1">
    <location>
        <begin position="39"/>
        <end position="57"/>
    </location>
</feature>
<dbReference type="KEGG" id="hhg:XM38_005230"/>
<dbReference type="OrthoDB" id="5493836at2"/>
<dbReference type="PANTHER" id="PTHR35811">
    <property type="entry name" value="SLR1870 PROTEIN"/>
    <property type="match status" value="1"/>
</dbReference>
<feature type="domain" description="HTH OST-type" evidence="2">
    <location>
        <begin position="133"/>
        <end position="211"/>
    </location>
</feature>
<feature type="region of interest" description="Disordered" evidence="1">
    <location>
        <begin position="211"/>
        <end position="239"/>
    </location>
</feature>